<comment type="cofactor">
    <cofactor evidence="1">
        <name>L-ascorbate</name>
        <dbReference type="ChEBI" id="CHEBI:38290"/>
    </cofactor>
</comment>
<dbReference type="GO" id="GO:0051213">
    <property type="term" value="F:dioxygenase activity"/>
    <property type="evidence" value="ECO:0007669"/>
    <property type="project" value="UniProtKB-KW"/>
</dbReference>
<protein>
    <recommendedName>
        <fullName evidence="7">Fe2OG dioxygenase domain-containing protein</fullName>
    </recommendedName>
</protein>
<keyword evidence="6" id="KW-0040">ANK repeat</keyword>
<dbReference type="GO" id="GO:0005506">
    <property type="term" value="F:iron ion binding"/>
    <property type="evidence" value="ECO:0007669"/>
    <property type="project" value="InterPro"/>
</dbReference>
<keyword evidence="9" id="KW-1185">Reference proteome</keyword>
<feature type="repeat" description="ANK" evidence="6">
    <location>
        <begin position="194"/>
        <end position="216"/>
    </location>
</feature>
<dbReference type="PROSITE" id="PS51471">
    <property type="entry name" value="FE2OG_OXY"/>
    <property type="match status" value="1"/>
</dbReference>
<evidence type="ECO:0000259" key="7">
    <source>
        <dbReference type="PROSITE" id="PS51471"/>
    </source>
</evidence>
<evidence type="ECO:0000256" key="6">
    <source>
        <dbReference type="PROSITE-ProRule" id="PRU00023"/>
    </source>
</evidence>
<dbReference type="PROSITE" id="PS50297">
    <property type="entry name" value="ANK_REP_REGION"/>
    <property type="match status" value="1"/>
</dbReference>
<feature type="domain" description="Fe2OG dioxygenase" evidence="7">
    <location>
        <begin position="370"/>
        <end position="459"/>
    </location>
</feature>
<proteinExistence type="predicted"/>
<dbReference type="Pfam" id="PF00023">
    <property type="entry name" value="Ank"/>
    <property type="match status" value="1"/>
</dbReference>
<dbReference type="GO" id="GO:0031418">
    <property type="term" value="F:L-ascorbic acid binding"/>
    <property type="evidence" value="ECO:0007669"/>
    <property type="project" value="InterPro"/>
</dbReference>
<dbReference type="InterPro" id="IPR006620">
    <property type="entry name" value="Pro_4_hyd_alph"/>
</dbReference>
<organism evidence="8 9">
    <name type="scientific">Hyaloperonospora brassicae</name>
    <name type="common">Brassica downy mildew</name>
    <name type="synonym">Peronospora brassicae</name>
    <dbReference type="NCBI Taxonomy" id="162125"/>
    <lineage>
        <taxon>Eukaryota</taxon>
        <taxon>Sar</taxon>
        <taxon>Stramenopiles</taxon>
        <taxon>Oomycota</taxon>
        <taxon>Peronosporomycetes</taxon>
        <taxon>Peronosporales</taxon>
        <taxon>Peronosporaceae</taxon>
        <taxon>Hyaloperonospora</taxon>
    </lineage>
</organism>
<dbReference type="InterPro" id="IPR036770">
    <property type="entry name" value="Ankyrin_rpt-contain_sf"/>
</dbReference>
<dbReference type="Gene3D" id="1.25.40.20">
    <property type="entry name" value="Ankyrin repeat-containing domain"/>
    <property type="match status" value="1"/>
</dbReference>
<evidence type="ECO:0000256" key="2">
    <source>
        <dbReference type="ARBA" id="ARBA00022723"/>
    </source>
</evidence>
<keyword evidence="5" id="KW-0408">Iron</keyword>
<name>A0AAV0T025_HYABA</name>
<evidence type="ECO:0000256" key="1">
    <source>
        <dbReference type="ARBA" id="ARBA00001961"/>
    </source>
</evidence>
<dbReference type="GO" id="GO:0016705">
    <property type="term" value="F:oxidoreductase activity, acting on paired donors, with incorporation or reduction of molecular oxygen"/>
    <property type="evidence" value="ECO:0007669"/>
    <property type="project" value="InterPro"/>
</dbReference>
<reference evidence="8" key="1">
    <citation type="submission" date="2022-12" db="EMBL/GenBank/DDBJ databases">
        <authorList>
            <person name="Webb A."/>
        </authorList>
    </citation>
    <scope>NUCLEOTIDE SEQUENCE</scope>
    <source>
        <strain evidence="8">Hp1</strain>
    </source>
</reference>
<evidence type="ECO:0000256" key="3">
    <source>
        <dbReference type="ARBA" id="ARBA00022964"/>
    </source>
</evidence>
<dbReference type="EMBL" id="CANTFL010000086">
    <property type="protein sequence ID" value="CAI5711872.1"/>
    <property type="molecule type" value="Genomic_DNA"/>
</dbReference>
<dbReference type="InterPro" id="IPR002110">
    <property type="entry name" value="Ankyrin_rpt"/>
</dbReference>
<dbReference type="SUPFAM" id="SSF48403">
    <property type="entry name" value="Ankyrin repeat"/>
    <property type="match status" value="1"/>
</dbReference>
<keyword evidence="2" id="KW-0479">Metal-binding</keyword>
<dbReference type="SMART" id="SM00702">
    <property type="entry name" value="P4Hc"/>
    <property type="match status" value="1"/>
</dbReference>
<dbReference type="AlphaFoldDB" id="A0AAV0T025"/>
<accession>A0AAV0T025</accession>
<comment type="caution">
    <text evidence="8">The sequence shown here is derived from an EMBL/GenBank/DDBJ whole genome shotgun (WGS) entry which is preliminary data.</text>
</comment>
<keyword evidence="3" id="KW-0223">Dioxygenase</keyword>
<dbReference type="InterPro" id="IPR005123">
    <property type="entry name" value="Oxoglu/Fe-dep_dioxygenase_dom"/>
</dbReference>
<gene>
    <name evidence="8" type="ORF">HBR001_LOCUS735</name>
</gene>
<dbReference type="Proteomes" id="UP001162031">
    <property type="component" value="Unassembled WGS sequence"/>
</dbReference>
<sequence>MVSATVKSEARLLLQQLTRFHDASEALTRLFEEGELEQASERVAVLLQLLHWQNTSASSCLDDVLAEVETSSEDGAIAVRSDMELRVLGKPALLFATSIYDEELAMLIWSGFVQFHALYPAFDLTRQVLDNAADSLGYSALHYAIEAQMGELLQAVCQELNPETTMAVVRCVVTQDVTLPVNTAVGMGKNIASGGCSLLHLAAKKGELNMVKRLIEPPMCMDPTTLRDWDGNSPARVAAIHGHDAIAAFLEGITGEAALSASEVDGLRLTREAIARDRYVAHLAPQESMLEPSVFPAIWSLEETALVRREVTHVVAEHGWCTTRHASYQTTDLPCHHVARIDAWVRSTLSQRLFPPIMAHYKLPASQRLRFRDLFFVKYAARKGERSDLALHRDGSVLSFNMLLNAADEFTGGGTYFDATKRTVHVSQGDVMVHSGKVLHAGAPVRSGVRQILVGFLDVTDWSF</sequence>
<keyword evidence="4" id="KW-0560">Oxidoreductase</keyword>
<dbReference type="Gene3D" id="2.60.120.620">
    <property type="entry name" value="q2cbj1_9rhob like domain"/>
    <property type="match status" value="1"/>
</dbReference>
<evidence type="ECO:0000313" key="8">
    <source>
        <dbReference type="EMBL" id="CAI5711872.1"/>
    </source>
</evidence>
<evidence type="ECO:0000313" key="9">
    <source>
        <dbReference type="Proteomes" id="UP001162031"/>
    </source>
</evidence>
<evidence type="ECO:0000256" key="4">
    <source>
        <dbReference type="ARBA" id="ARBA00023002"/>
    </source>
</evidence>
<dbReference type="PROSITE" id="PS50088">
    <property type="entry name" value="ANK_REPEAT"/>
    <property type="match status" value="1"/>
</dbReference>
<evidence type="ECO:0000256" key="5">
    <source>
        <dbReference type="ARBA" id="ARBA00023004"/>
    </source>
</evidence>